<dbReference type="CDD" id="cd01173">
    <property type="entry name" value="pyridoxal_pyridoxamine_kinase"/>
    <property type="match status" value="1"/>
</dbReference>
<dbReference type="Pfam" id="PF08543">
    <property type="entry name" value="Phos_pyr_kin"/>
    <property type="match status" value="1"/>
</dbReference>
<evidence type="ECO:0000313" key="7">
    <source>
        <dbReference type="EMBL" id="QII81337.1"/>
    </source>
</evidence>
<protein>
    <recommendedName>
        <fullName evidence="1">pyridoxal kinase</fullName>
        <ecNumber evidence="1">2.7.1.35</ecNumber>
    </recommendedName>
</protein>
<organism evidence="7 8">
    <name type="scientific">Jeotgalibaca arthritidis</name>
    <dbReference type="NCBI Taxonomy" id="1868794"/>
    <lineage>
        <taxon>Bacteria</taxon>
        <taxon>Bacillati</taxon>
        <taxon>Bacillota</taxon>
        <taxon>Bacilli</taxon>
        <taxon>Lactobacillales</taxon>
        <taxon>Carnobacteriaceae</taxon>
        <taxon>Jeotgalibaca</taxon>
    </lineage>
</organism>
<dbReference type="RefSeq" id="WP_166160877.1">
    <property type="nucleotide sequence ID" value="NZ_CP049740.1"/>
</dbReference>
<dbReference type="NCBIfam" id="NF005491">
    <property type="entry name" value="PRK07105.1"/>
    <property type="match status" value="1"/>
</dbReference>
<evidence type="ECO:0000256" key="3">
    <source>
        <dbReference type="ARBA" id="ARBA00022741"/>
    </source>
</evidence>
<dbReference type="Proteomes" id="UP000501451">
    <property type="component" value="Chromosome"/>
</dbReference>
<evidence type="ECO:0000256" key="5">
    <source>
        <dbReference type="ARBA" id="ARBA00022840"/>
    </source>
</evidence>
<dbReference type="PANTHER" id="PTHR10534:SF2">
    <property type="entry name" value="PYRIDOXAL KINASE"/>
    <property type="match status" value="1"/>
</dbReference>
<dbReference type="InterPro" id="IPR029056">
    <property type="entry name" value="Ribokinase-like"/>
</dbReference>
<dbReference type="SUPFAM" id="SSF53613">
    <property type="entry name" value="Ribokinase-like"/>
    <property type="match status" value="1"/>
</dbReference>
<sequence>MHQPKVLVIQDISASCRISLNVAVPVLSCLNNGVSVLPTALLSTHTGIGFTDFTYLNLTSEIKKILHHWKTLGLKFDGLLIGYLGSIEQIELVRYIIREFLTDDALSVLDPVLGDHGFLYPGFDDDYVNQMRILCRDVSVVIPNMTEMSLLLDESYHPGPYTEADIKAQLRKLTALNQGTVVLTGVRYDDEKIGAASYRYQTDGYAYAAGPYYPGHFDGTGDLFSSVIAGFLFQKKPLALATKTAVDYVGRVIVRTLESDNDLKYGVQFETDLPYLIQQLYQDRE</sequence>
<dbReference type="GO" id="GO:0005524">
    <property type="term" value="F:ATP binding"/>
    <property type="evidence" value="ECO:0007669"/>
    <property type="project" value="UniProtKB-KW"/>
</dbReference>
<keyword evidence="3" id="KW-0547">Nucleotide-binding</keyword>
<accession>A0A6G7K7W8</accession>
<name>A0A6G7K7W8_9LACT</name>
<proteinExistence type="predicted"/>
<keyword evidence="8" id="KW-1185">Reference proteome</keyword>
<dbReference type="GO" id="GO:0009443">
    <property type="term" value="P:pyridoxal 5'-phosphate salvage"/>
    <property type="evidence" value="ECO:0007669"/>
    <property type="project" value="InterPro"/>
</dbReference>
<feature type="domain" description="Pyridoxamine kinase/Phosphomethylpyrimidine kinase" evidence="6">
    <location>
        <begin position="76"/>
        <end position="258"/>
    </location>
</feature>
<dbReference type="Gene3D" id="3.40.1190.20">
    <property type="match status" value="1"/>
</dbReference>
<gene>
    <name evidence="7" type="ORF">G7057_01830</name>
</gene>
<evidence type="ECO:0000259" key="6">
    <source>
        <dbReference type="Pfam" id="PF08543"/>
    </source>
</evidence>
<evidence type="ECO:0000256" key="1">
    <source>
        <dbReference type="ARBA" id="ARBA00012104"/>
    </source>
</evidence>
<dbReference type="PANTHER" id="PTHR10534">
    <property type="entry name" value="PYRIDOXAL KINASE"/>
    <property type="match status" value="1"/>
</dbReference>
<dbReference type="GO" id="GO:0005829">
    <property type="term" value="C:cytosol"/>
    <property type="evidence" value="ECO:0007669"/>
    <property type="project" value="TreeGrafter"/>
</dbReference>
<dbReference type="InterPro" id="IPR004625">
    <property type="entry name" value="PyrdxlKinase"/>
</dbReference>
<dbReference type="EC" id="2.7.1.35" evidence="1"/>
<keyword evidence="2 7" id="KW-0808">Transferase</keyword>
<evidence type="ECO:0000256" key="4">
    <source>
        <dbReference type="ARBA" id="ARBA00022777"/>
    </source>
</evidence>
<keyword evidence="5" id="KW-0067">ATP-binding</keyword>
<dbReference type="EMBL" id="CP049740">
    <property type="protein sequence ID" value="QII81337.1"/>
    <property type="molecule type" value="Genomic_DNA"/>
</dbReference>
<reference evidence="7 8" key="1">
    <citation type="journal article" date="2017" name="Int. J. Syst. Evol. Microbiol.">
        <title>Jeotgalibaca porci sp. nov. and Jeotgalibaca arthritidis sp. nov., isolated from pigs, and emended description of the genus Jeotgalibaca.</title>
        <authorList>
            <person name="Zamora L."/>
            <person name="Perez-Sancho M."/>
            <person name="Dominguez L."/>
            <person name="Fernandez-Garayzabal J.F."/>
            <person name="Vela A.I."/>
        </authorList>
    </citation>
    <scope>NUCLEOTIDE SEQUENCE [LARGE SCALE GENOMIC DNA]</scope>
    <source>
        <strain evidence="7 8">CECT 9157</strain>
    </source>
</reference>
<dbReference type="InterPro" id="IPR013749">
    <property type="entry name" value="PM/HMP-P_kinase-1"/>
</dbReference>
<keyword evidence="4 7" id="KW-0418">Kinase</keyword>
<dbReference type="GO" id="GO:0008478">
    <property type="term" value="F:pyridoxal kinase activity"/>
    <property type="evidence" value="ECO:0007669"/>
    <property type="project" value="UniProtKB-EC"/>
</dbReference>
<dbReference type="AlphaFoldDB" id="A0A6G7K7W8"/>
<evidence type="ECO:0000313" key="8">
    <source>
        <dbReference type="Proteomes" id="UP000501451"/>
    </source>
</evidence>
<evidence type="ECO:0000256" key="2">
    <source>
        <dbReference type="ARBA" id="ARBA00022679"/>
    </source>
</evidence>
<dbReference type="KEGG" id="jar:G7057_01830"/>